<feature type="domain" description="PPM-type phosphatase" evidence="5">
    <location>
        <begin position="136"/>
        <end position="387"/>
    </location>
</feature>
<dbReference type="GO" id="GO:0046872">
    <property type="term" value="F:metal ion binding"/>
    <property type="evidence" value="ECO:0007669"/>
    <property type="project" value="UniProtKB-KW"/>
</dbReference>
<dbReference type="GO" id="GO:0004722">
    <property type="term" value="F:protein serine/threonine phosphatase activity"/>
    <property type="evidence" value="ECO:0007669"/>
    <property type="project" value="InterPro"/>
</dbReference>
<gene>
    <name evidence="6" type="ORF">LNINA_LOCUS4871</name>
</gene>
<protein>
    <recommendedName>
        <fullName evidence="5">PPM-type phosphatase domain-containing protein</fullName>
    </recommendedName>
</protein>
<proteinExistence type="inferred from homology"/>
<dbReference type="PROSITE" id="PS01032">
    <property type="entry name" value="PPM_1"/>
    <property type="match status" value="1"/>
</dbReference>
<evidence type="ECO:0000313" key="6">
    <source>
        <dbReference type="EMBL" id="CAK1545186.1"/>
    </source>
</evidence>
<keyword evidence="3 4" id="KW-0904">Protein phosphatase</keyword>
<sequence length="387" mass="43662">MGDKEDYLTSYRVFFENFAATVNPEDQLPVYAPDYSITEAELPGDVIYWSIEYLREKSCPGTLMTPLLRIILDEVRVAAKKHPNEFGFDSDSSAYRGIWLMQAVIARVNDVCLRYLDNSKLDTLPPPPPLEQKEFRTVSAALRNSRRAMEDRHVEIGNLEALFDIDTTEHTSFYAVYDGHAGSSAAQYCAAHLHQYLVESPNFKTNIRNALQDAFLKTDAEFIRKSKNEHRVVGGSTAVVVCVRGKRLMVAWAGDSLALVAQRMRVMQLVHPHNPSREDERERIEALGGIVTYWGTWRVNGQLAVSRAIGDAQYKPYVIARPEVVALDLDGDEDFLVVACDGLWDVVSEDEVALAVYRQIADDPSLMILISKPIGWWWSASSDLKWS</sequence>
<dbReference type="Gene3D" id="3.60.40.10">
    <property type="entry name" value="PPM-type phosphatase domain"/>
    <property type="match status" value="1"/>
</dbReference>
<evidence type="ECO:0000259" key="5">
    <source>
        <dbReference type="PROSITE" id="PS51746"/>
    </source>
</evidence>
<organism evidence="6 7">
    <name type="scientific">Leptosia nina</name>
    <dbReference type="NCBI Taxonomy" id="320188"/>
    <lineage>
        <taxon>Eukaryota</taxon>
        <taxon>Metazoa</taxon>
        <taxon>Ecdysozoa</taxon>
        <taxon>Arthropoda</taxon>
        <taxon>Hexapoda</taxon>
        <taxon>Insecta</taxon>
        <taxon>Pterygota</taxon>
        <taxon>Neoptera</taxon>
        <taxon>Endopterygota</taxon>
        <taxon>Lepidoptera</taxon>
        <taxon>Glossata</taxon>
        <taxon>Ditrysia</taxon>
        <taxon>Papilionoidea</taxon>
        <taxon>Pieridae</taxon>
        <taxon>Pierinae</taxon>
        <taxon>Leptosia</taxon>
    </lineage>
</organism>
<dbReference type="SMART" id="SM00332">
    <property type="entry name" value="PP2Cc"/>
    <property type="match status" value="1"/>
</dbReference>
<dbReference type="InterPro" id="IPR015655">
    <property type="entry name" value="PP2C"/>
</dbReference>
<dbReference type="InterPro" id="IPR036457">
    <property type="entry name" value="PPM-type-like_dom_sf"/>
</dbReference>
<evidence type="ECO:0000256" key="1">
    <source>
        <dbReference type="ARBA" id="ARBA00022723"/>
    </source>
</evidence>
<accession>A0AAV1J9T4</accession>
<keyword evidence="1" id="KW-0479">Metal-binding</keyword>
<evidence type="ECO:0000256" key="3">
    <source>
        <dbReference type="ARBA" id="ARBA00022912"/>
    </source>
</evidence>
<dbReference type="Pfam" id="PF00481">
    <property type="entry name" value="PP2C"/>
    <property type="match status" value="1"/>
</dbReference>
<keyword evidence="7" id="KW-1185">Reference proteome</keyword>
<name>A0AAV1J9T4_9NEOP</name>
<reference evidence="6 7" key="1">
    <citation type="submission" date="2023-11" db="EMBL/GenBank/DDBJ databases">
        <authorList>
            <person name="Okamura Y."/>
        </authorList>
    </citation>
    <scope>NUCLEOTIDE SEQUENCE [LARGE SCALE GENOMIC DNA]</scope>
</reference>
<dbReference type="InterPro" id="IPR001932">
    <property type="entry name" value="PPM-type_phosphatase-like_dom"/>
</dbReference>
<dbReference type="AlphaFoldDB" id="A0AAV1J9T4"/>
<dbReference type="InterPro" id="IPR000222">
    <property type="entry name" value="PP2C_BS"/>
</dbReference>
<keyword evidence="2 4" id="KW-0378">Hydrolase</keyword>
<evidence type="ECO:0000313" key="7">
    <source>
        <dbReference type="Proteomes" id="UP001497472"/>
    </source>
</evidence>
<dbReference type="PANTHER" id="PTHR13832">
    <property type="entry name" value="PROTEIN PHOSPHATASE 2C"/>
    <property type="match status" value="1"/>
</dbReference>
<evidence type="ECO:0000256" key="2">
    <source>
        <dbReference type="ARBA" id="ARBA00022801"/>
    </source>
</evidence>
<comment type="similarity">
    <text evidence="4">Belongs to the PP2C family.</text>
</comment>
<comment type="caution">
    <text evidence="6">The sequence shown here is derived from an EMBL/GenBank/DDBJ whole genome shotgun (WGS) entry which is preliminary data.</text>
</comment>
<dbReference type="PANTHER" id="PTHR13832:SF818">
    <property type="entry name" value="SD03870P"/>
    <property type="match status" value="1"/>
</dbReference>
<dbReference type="Proteomes" id="UP001497472">
    <property type="component" value="Unassembled WGS sequence"/>
</dbReference>
<dbReference type="EMBL" id="CAVLEF010000006">
    <property type="protein sequence ID" value="CAK1545186.1"/>
    <property type="molecule type" value="Genomic_DNA"/>
</dbReference>
<dbReference type="CDD" id="cd00143">
    <property type="entry name" value="PP2Cc"/>
    <property type="match status" value="1"/>
</dbReference>
<dbReference type="PROSITE" id="PS51746">
    <property type="entry name" value="PPM_2"/>
    <property type="match status" value="1"/>
</dbReference>
<evidence type="ECO:0000256" key="4">
    <source>
        <dbReference type="RuleBase" id="RU003465"/>
    </source>
</evidence>
<dbReference type="SUPFAM" id="SSF81606">
    <property type="entry name" value="PP2C-like"/>
    <property type="match status" value="1"/>
</dbReference>